<protein>
    <recommendedName>
        <fullName evidence="9">Sec-independent protein translocase protein TatB</fullName>
    </recommendedName>
</protein>
<dbReference type="Pfam" id="PF02416">
    <property type="entry name" value="TatA_B_E"/>
    <property type="match status" value="1"/>
</dbReference>
<sequence length="164" mass="18184">MFDIGFLEIIVILVITLIVIGPERMPEVARKIGQFVGKTKRFINSVKDNSEISETVRELQHSINLEEERKQIESVSHSLQDDLTNMQDEFGIDELSRPFGNDPNQPAEGSQFNKAPAQPVLPGSQDDKAQPDDKTEKANASEESSEKPATQTADTNSVETNKTS</sequence>
<reference evidence="12 13" key="1">
    <citation type="journal article" date="2018" name="Environ. Microbiol.">
        <title>Genomes of ubiquitous marine and hypersaline Hydrogenovibrio, Thiomicrorhabdus and Thiomicrospira spp. encode a diversity of mechanisms to sustain chemolithoautotrophy in heterogeneous environments.</title>
        <authorList>
            <person name="Scott K.M."/>
            <person name="Williams J."/>
            <person name="Porter C.M.B."/>
            <person name="Russel S."/>
            <person name="Harmer T.L."/>
            <person name="Paul J.H."/>
            <person name="Antonen K.M."/>
            <person name="Bridges M.K."/>
            <person name="Camper G.J."/>
            <person name="Campla C.K."/>
            <person name="Casella L.G."/>
            <person name="Chase E."/>
            <person name="Conrad J.W."/>
            <person name="Cruz M.C."/>
            <person name="Dunlap D.S."/>
            <person name="Duran L."/>
            <person name="Fahsbender E.M."/>
            <person name="Goldsmith D.B."/>
            <person name="Keeley R.F."/>
            <person name="Kondoff M.R."/>
            <person name="Kussy B.I."/>
            <person name="Lane M.K."/>
            <person name="Lawler S."/>
            <person name="Leigh B.A."/>
            <person name="Lewis C."/>
            <person name="Lostal L.M."/>
            <person name="Marking D."/>
            <person name="Mancera P.A."/>
            <person name="McClenthan E.C."/>
            <person name="McIntyre E.A."/>
            <person name="Mine J.A."/>
            <person name="Modi S."/>
            <person name="Moore B.D."/>
            <person name="Morgan W.A."/>
            <person name="Nelson K.M."/>
            <person name="Nguyen K.N."/>
            <person name="Ogburn N."/>
            <person name="Parrino D.G."/>
            <person name="Pedapudi A.D."/>
            <person name="Pelham R.P."/>
            <person name="Preece A.M."/>
            <person name="Rampersad E.A."/>
            <person name="Richardson J.C."/>
            <person name="Rodgers C.M."/>
            <person name="Schaffer B.L."/>
            <person name="Sheridan N.E."/>
            <person name="Solone M.R."/>
            <person name="Staley Z.R."/>
            <person name="Tabuchi M."/>
            <person name="Waide R.J."/>
            <person name="Wanjugi P.W."/>
            <person name="Young S."/>
            <person name="Clum A."/>
            <person name="Daum C."/>
            <person name="Huntemann M."/>
            <person name="Ivanova N."/>
            <person name="Kyrpides N."/>
            <person name="Mikhailova N."/>
            <person name="Palaniappan K."/>
            <person name="Pillay M."/>
            <person name="Reddy T.B.K."/>
            <person name="Shapiro N."/>
            <person name="Stamatis D."/>
            <person name="Varghese N."/>
            <person name="Woyke T."/>
            <person name="Boden R."/>
            <person name="Freyermuth S.K."/>
            <person name="Kerfeld C.A."/>
        </authorList>
    </citation>
    <scope>NUCLEOTIDE SEQUENCE [LARGE SCALE GENOMIC DNA]</scope>
    <source>
        <strain evidence="12 13">JR-2</strain>
    </source>
</reference>
<comment type="function">
    <text evidence="9">Part of the twin-arginine translocation (Tat) system that transports large folded proteins containing a characteristic twin-arginine motif in their signal peptide across membranes. Together with TatC, TatB is part of a receptor directly interacting with Tat signal peptides. TatB may form an oligomeric binding site that transiently accommodates folded Tat precursor proteins before their translocation.</text>
</comment>
<keyword evidence="3 9" id="KW-1003">Cell membrane</keyword>
<dbReference type="PANTHER" id="PTHR33162">
    <property type="entry name" value="SEC-INDEPENDENT PROTEIN TRANSLOCASE PROTEIN TATA, CHLOROPLASTIC"/>
    <property type="match status" value="1"/>
</dbReference>
<dbReference type="Gene3D" id="1.20.5.3310">
    <property type="match status" value="1"/>
</dbReference>
<dbReference type="AlphaFoldDB" id="A0A410H5E2"/>
<keyword evidence="6 9" id="KW-1133">Transmembrane helix</keyword>
<comment type="subcellular location">
    <subcellularLocation>
        <location evidence="9">Cell membrane</location>
        <topology evidence="9">Single-pass membrane protein</topology>
    </subcellularLocation>
    <subcellularLocation>
        <location evidence="1">Membrane</location>
        <topology evidence="1">Single-pass membrane protein</topology>
    </subcellularLocation>
</comment>
<evidence type="ECO:0000256" key="10">
    <source>
        <dbReference type="SAM" id="MobiDB-lite"/>
    </source>
</evidence>
<dbReference type="PANTHER" id="PTHR33162:SF1">
    <property type="entry name" value="SEC-INDEPENDENT PROTEIN TRANSLOCASE PROTEIN TATA, CHLOROPLASTIC"/>
    <property type="match status" value="1"/>
</dbReference>
<feature type="compositionally biased region" description="Polar residues" evidence="10">
    <location>
        <begin position="73"/>
        <end position="87"/>
    </location>
</feature>
<evidence type="ECO:0000313" key="12">
    <source>
        <dbReference type="EMBL" id="QAB16131.1"/>
    </source>
</evidence>
<dbReference type="RefSeq" id="WP_029938923.1">
    <property type="nucleotide sequence ID" value="NZ_CP035033.1"/>
</dbReference>
<keyword evidence="5 9" id="KW-0653">Protein transport</keyword>
<evidence type="ECO:0000256" key="9">
    <source>
        <dbReference type="HAMAP-Rule" id="MF_00237"/>
    </source>
</evidence>
<evidence type="ECO:0000256" key="8">
    <source>
        <dbReference type="ARBA" id="ARBA00023136"/>
    </source>
</evidence>
<dbReference type="PRINTS" id="PR01506">
    <property type="entry name" value="TATBPROTEIN"/>
</dbReference>
<dbReference type="NCBIfam" id="TIGR01410">
    <property type="entry name" value="tatB"/>
    <property type="match status" value="1"/>
</dbReference>
<evidence type="ECO:0000313" key="13">
    <source>
        <dbReference type="Proteomes" id="UP000285478"/>
    </source>
</evidence>
<accession>A0A410H5E2</accession>
<evidence type="ECO:0000256" key="4">
    <source>
        <dbReference type="ARBA" id="ARBA00022692"/>
    </source>
</evidence>
<feature type="compositionally biased region" description="Basic and acidic residues" evidence="10">
    <location>
        <begin position="125"/>
        <end position="146"/>
    </location>
</feature>
<feature type="compositionally biased region" description="Polar residues" evidence="10">
    <location>
        <begin position="147"/>
        <end position="164"/>
    </location>
</feature>
<proteinExistence type="inferred from homology"/>
<evidence type="ECO:0000256" key="5">
    <source>
        <dbReference type="ARBA" id="ARBA00022927"/>
    </source>
</evidence>
<dbReference type="HAMAP" id="MF_00237">
    <property type="entry name" value="TatB"/>
    <property type="match status" value="1"/>
</dbReference>
<feature type="region of interest" description="Disordered" evidence="10">
    <location>
        <begin position="70"/>
        <end position="164"/>
    </location>
</feature>
<dbReference type="GO" id="GO:0008320">
    <property type="term" value="F:protein transmembrane transporter activity"/>
    <property type="evidence" value="ECO:0007669"/>
    <property type="project" value="UniProtKB-UniRule"/>
</dbReference>
<dbReference type="KEGG" id="htr:EPV75_10875"/>
<evidence type="ECO:0000256" key="1">
    <source>
        <dbReference type="ARBA" id="ARBA00004167"/>
    </source>
</evidence>
<keyword evidence="2 9" id="KW-0813">Transport</keyword>
<evidence type="ECO:0000256" key="2">
    <source>
        <dbReference type="ARBA" id="ARBA00022448"/>
    </source>
</evidence>
<comment type="similarity">
    <text evidence="9">Belongs to the TatB family.</text>
</comment>
<keyword evidence="13" id="KW-1185">Reference proteome</keyword>
<evidence type="ECO:0000256" key="3">
    <source>
        <dbReference type="ARBA" id="ARBA00022475"/>
    </source>
</evidence>
<dbReference type="GO" id="GO:0043953">
    <property type="term" value="P:protein transport by the Tat complex"/>
    <property type="evidence" value="ECO:0007669"/>
    <property type="project" value="UniProtKB-UniRule"/>
</dbReference>
<dbReference type="Proteomes" id="UP000285478">
    <property type="component" value="Chromosome"/>
</dbReference>
<keyword evidence="4 9" id="KW-0812">Transmembrane</keyword>
<evidence type="ECO:0000256" key="6">
    <source>
        <dbReference type="ARBA" id="ARBA00022989"/>
    </source>
</evidence>
<name>A0A410H5E2_9GAMM</name>
<dbReference type="GO" id="GO:0033281">
    <property type="term" value="C:TAT protein transport complex"/>
    <property type="evidence" value="ECO:0007669"/>
    <property type="project" value="UniProtKB-UniRule"/>
</dbReference>
<evidence type="ECO:0000256" key="11">
    <source>
        <dbReference type="SAM" id="Phobius"/>
    </source>
</evidence>
<feature type="transmembrane region" description="Helical" evidence="11">
    <location>
        <begin position="6"/>
        <end position="22"/>
    </location>
</feature>
<evidence type="ECO:0000256" key="7">
    <source>
        <dbReference type="ARBA" id="ARBA00023010"/>
    </source>
</evidence>
<gene>
    <name evidence="9 12" type="primary">tatB</name>
    <name evidence="12" type="ORF">EPV75_10875</name>
</gene>
<dbReference type="EMBL" id="CP035033">
    <property type="protein sequence ID" value="QAB16131.1"/>
    <property type="molecule type" value="Genomic_DNA"/>
</dbReference>
<keyword evidence="7 9" id="KW-0811">Translocation</keyword>
<dbReference type="InterPro" id="IPR018448">
    <property type="entry name" value="TatB"/>
</dbReference>
<feature type="compositionally biased region" description="Polar residues" evidence="10">
    <location>
        <begin position="102"/>
        <end position="113"/>
    </location>
</feature>
<keyword evidence="8 9" id="KW-0472">Membrane</keyword>
<organism evidence="12 13">
    <name type="scientific">Hydrogenovibrio thermophilus</name>
    <dbReference type="NCBI Taxonomy" id="265883"/>
    <lineage>
        <taxon>Bacteria</taxon>
        <taxon>Pseudomonadati</taxon>
        <taxon>Pseudomonadota</taxon>
        <taxon>Gammaproteobacteria</taxon>
        <taxon>Thiotrichales</taxon>
        <taxon>Piscirickettsiaceae</taxon>
        <taxon>Hydrogenovibrio</taxon>
    </lineage>
</organism>
<dbReference type="InterPro" id="IPR003369">
    <property type="entry name" value="TatA/B/E"/>
</dbReference>
<comment type="subunit">
    <text evidence="9">The Tat system comprises two distinct complexes: a TatABC complex, containing multiple copies of TatA, TatB and TatC subunits, and a separate TatA complex, containing only TatA subunits. Substrates initially bind to the TatABC complex, which probably triggers association of the separate TatA complex to form the active translocon.</text>
</comment>